<dbReference type="PROSITE" id="PS50850">
    <property type="entry name" value="MFS"/>
    <property type="match status" value="1"/>
</dbReference>
<dbReference type="InterPro" id="IPR020846">
    <property type="entry name" value="MFS_dom"/>
</dbReference>
<reference evidence="7" key="1">
    <citation type="submission" date="2016-06" db="UniProtKB">
        <authorList>
            <consortium name="WormBaseParasite"/>
        </authorList>
    </citation>
    <scope>IDENTIFICATION</scope>
</reference>
<feature type="transmembrane region" description="Helical" evidence="5">
    <location>
        <begin position="90"/>
        <end position="111"/>
    </location>
</feature>
<evidence type="ECO:0000256" key="5">
    <source>
        <dbReference type="SAM" id="Phobius"/>
    </source>
</evidence>
<accession>A0A183EBV8</accession>
<comment type="subcellular location">
    <subcellularLocation>
        <location evidence="1">Membrane</location>
        <topology evidence="1">Multi-pass membrane protein</topology>
    </subcellularLocation>
</comment>
<dbReference type="AlphaFoldDB" id="A0A183EBV8"/>
<dbReference type="InterPro" id="IPR005829">
    <property type="entry name" value="Sugar_transporter_CS"/>
</dbReference>
<keyword evidence="2 5" id="KW-0812">Transmembrane</keyword>
<dbReference type="Pfam" id="PF00083">
    <property type="entry name" value="Sugar_tr"/>
    <property type="match status" value="1"/>
</dbReference>
<feature type="transmembrane region" description="Helical" evidence="5">
    <location>
        <begin position="35"/>
        <end position="58"/>
    </location>
</feature>
<feature type="transmembrane region" description="Helical" evidence="5">
    <location>
        <begin position="117"/>
        <end position="136"/>
    </location>
</feature>
<keyword evidence="3 5" id="KW-1133">Transmembrane helix</keyword>
<name>A0A183EBV8_9BILA</name>
<feature type="domain" description="Major facilitator superfamily (MFS) profile" evidence="6">
    <location>
        <begin position="1"/>
        <end position="245"/>
    </location>
</feature>
<dbReference type="PANTHER" id="PTHR24064">
    <property type="entry name" value="SOLUTE CARRIER FAMILY 22 MEMBER"/>
    <property type="match status" value="1"/>
</dbReference>
<dbReference type="WBParaSite" id="GPUH_0001847401-mRNA-1">
    <property type="protein sequence ID" value="GPUH_0001847401-mRNA-1"/>
    <property type="gene ID" value="GPUH_0001847401"/>
</dbReference>
<dbReference type="InterPro" id="IPR036259">
    <property type="entry name" value="MFS_trans_sf"/>
</dbReference>
<sequence length="245" mass="27851">LEYVKLGTTMQNFGLMIGAIVAGNAADIFGRKKVLLTFTVGLIIFLIATAFSPSFLAFTALRFFDMIFTGGKHCVCNPYFMENLPDKHRMWVATVVTYSPNYIVLSGIAYLCGEWKILSWTAAGITLLPLIMIPFLKDTPRWLIKKGRGEQAARAAVYITKWSEKLTPEREQHITAVIHKAADEELEKMKKSKKNYYFYHLFSDWKLGSYAVVFATSLYAYIFAQKFMIAMPQEGMMMIKNKNGT</sequence>
<dbReference type="GO" id="GO:0022857">
    <property type="term" value="F:transmembrane transporter activity"/>
    <property type="evidence" value="ECO:0007669"/>
    <property type="project" value="InterPro"/>
</dbReference>
<evidence type="ECO:0000256" key="4">
    <source>
        <dbReference type="ARBA" id="ARBA00023136"/>
    </source>
</evidence>
<evidence type="ECO:0000256" key="2">
    <source>
        <dbReference type="ARBA" id="ARBA00022692"/>
    </source>
</evidence>
<proteinExistence type="predicted"/>
<evidence type="ECO:0000313" key="7">
    <source>
        <dbReference type="WBParaSite" id="GPUH_0001847401-mRNA-1"/>
    </source>
</evidence>
<dbReference type="Gene3D" id="1.20.1250.20">
    <property type="entry name" value="MFS general substrate transporter like domains"/>
    <property type="match status" value="1"/>
</dbReference>
<protein>
    <submittedName>
        <fullName evidence="7">MFS domain-containing protein</fullName>
    </submittedName>
</protein>
<keyword evidence="4 5" id="KW-0472">Membrane</keyword>
<dbReference type="PROSITE" id="PS00216">
    <property type="entry name" value="SUGAR_TRANSPORT_1"/>
    <property type="match status" value="1"/>
</dbReference>
<organism evidence="7">
    <name type="scientific">Gongylonema pulchrum</name>
    <dbReference type="NCBI Taxonomy" id="637853"/>
    <lineage>
        <taxon>Eukaryota</taxon>
        <taxon>Metazoa</taxon>
        <taxon>Ecdysozoa</taxon>
        <taxon>Nematoda</taxon>
        <taxon>Chromadorea</taxon>
        <taxon>Rhabditida</taxon>
        <taxon>Spirurina</taxon>
        <taxon>Spiruromorpha</taxon>
        <taxon>Spiruroidea</taxon>
        <taxon>Gongylonematidae</taxon>
        <taxon>Gongylonema</taxon>
    </lineage>
</organism>
<evidence type="ECO:0000256" key="1">
    <source>
        <dbReference type="ARBA" id="ARBA00004141"/>
    </source>
</evidence>
<feature type="transmembrane region" description="Helical" evidence="5">
    <location>
        <begin position="196"/>
        <end position="222"/>
    </location>
</feature>
<dbReference type="SUPFAM" id="SSF103473">
    <property type="entry name" value="MFS general substrate transporter"/>
    <property type="match status" value="1"/>
</dbReference>
<dbReference type="InterPro" id="IPR005828">
    <property type="entry name" value="MFS_sugar_transport-like"/>
</dbReference>
<dbReference type="GO" id="GO:0016020">
    <property type="term" value="C:membrane"/>
    <property type="evidence" value="ECO:0007669"/>
    <property type="project" value="UniProtKB-SubCell"/>
</dbReference>
<evidence type="ECO:0000256" key="3">
    <source>
        <dbReference type="ARBA" id="ARBA00022989"/>
    </source>
</evidence>
<evidence type="ECO:0000259" key="6">
    <source>
        <dbReference type="PROSITE" id="PS50850"/>
    </source>
</evidence>